<reference evidence="2" key="1">
    <citation type="submission" date="2016-10" db="EMBL/GenBank/DDBJ databases">
        <authorList>
            <person name="Varghese N."/>
            <person name="Submissions S."/>
        </authorList>
    </citation>
    <scope>NUCLEOTIDE SEQUENCE [LARGE SCALE GENOMIC DNA]</scope>
    <source>
        <strain evidence="2">DSM 17934</strain>
    </source>
</reference>
<dbReference type="EMBL" id="FNYA01000005">
    <property type="protein sequence ID" value="SEJ02838.1"/>
    <property type="molecule type" value="Genomic_DNA"/>
</dbReference>
<evidence type="ECO:0000313" key="2">
    <source>
        <dbReference type="Proteomes" id="UP000199702"/>
    </source>
</evidence>
<proteinExistence type="predicted"/>
<dbReference type="Proteomes" id="UP000199702">
    <property type="component" value="Unassembled WGS sequence"/>
</dbReference>
<keyword evidence="2" id="KW-1185">Reference proteome</keyword>
<evidence type="ECO:0000313" key="1">
    <source>
        <dbReference type="EMBL" id="SEJ02838.1"/>
    </source>
</evidence>
<gene>
    <name evidence="1" type="ORF">SAMN05660918_2202</name>
</gene>
<name>A0A1H6VE58_9FLAO</name>
<dbReference type="OrthoDB" id="1440507at2"/>
<dbReference type="AlphaFoldDB" id="A0A1H6VE58"/>
<dbReference type="RefSeq" id="WP_091313092.1">
    <property type="nucleotide sequence ID" value="NZ_CBCSJU010000006.1"/>
</dbReference>
<organism evidence="1 2">
    <name type="scientific">Flavobacterium terrigena</name>
    <dbReference type="NCBI Taxonomy" id="402734"/>
    <lineage>
        <taxon>Bacteria</taxon>
        <taxon>Pseudomonadati</taxon>
        <taxon>Bacteroidota</taxon>
        <taxon>Flavobacteriia</taxon>
        <taxon>Flavobacteriales</taxon>
        <taxon>Flavobacteriaceae</taxon>
        <taxon>Flavobacterium</taxon>
    </lineage>
</organism>
<dbReference type="STRING" id="402734.SAMN05660918_2202"/>
<accession>A0A1H6VE58</accession>
<sequence>MEQFDEPTQLITKELATDLNNRYIEKRSGLILSNIGKEDANAVWYSIEELENYINYVKTKGIENGIEVNGIRFYIGVYPEDGVKYKEKAGLTTIFLSPTKKRTLNILERSLADDPLLEVNVDVTEIEPLNYGGIGHPPKITYPQE</sequence>
<protein>
    <submittedName>
        <fullName evidence="1">Uncharacterized protein</fullName>
    </submittedName>
</protein>